<reference evidence="1 2" key="1">
    <citation type="journal article" date="2019" name="Int. J. Syst. Evol. Microbiol.">
        <title>The Global Catalogue of Microorganisms (GCM) 10K type strain sequencing project: providing services to taxonomists for standard genome sequencing and annotation.</title>
        <authorList>
            <consortium name="The Broad Institute Genomics Platform"/>
            <consortium name="The Broad Institute Genome Sequencing Center for Infectious Disease"/>
            <person name="Wu L."/>
            <person name="Ma J."/>
        </authorList>
    </citation>
    <scope>NUCLEOTIDE SEQUENCE [LARGE SCALE GENOMIC DNA]</scope>
    <source>
        <strain evidence="1 2">JCM 11445</strain>
    </source>
</reference>
<accession>A0ABN1SSD1</accession>
<organism evidence="1 2">
    <name type="scientific">Streptomyces rhizosphaericus</name>
    <dbReference type="NCBI Taxonomy" id="114699"/>
    <lineage>
        <taxon>Bacteria</taxon>
        <taxon>Bacillati</taxon>
        <taxon>Actinomycetota</taxon>
        <taxon>Actinomycetes</taxon>
        <taxon>Kitasatosporales</taxon>
        <taxon>Streptomycetaceae</taxon>
        <taxon>Streptomyces</taxon>
        <taxon>Streptomyces violaceusniger group</taxon>
    </lineage>
</organism>
<comment type="caution">
    <text evidence="1">The sequence shown here is derived from an EMBL/GenBank/DDBJ whole genome shotgun (WGS) entry which is preliminary data.</text>
</comment>
<dbReference type="Proteomes" id="UP001500033">
    <property type="component" value="Unassembled WGS sequence"/>
</dbReference>
<sequence length="129" mass="14055">MVTITVVDQVEVQEIETAPLVGADQWRTVMAAADYRCECTGACGNRHSRTGLRCDATHDKWTKATGRIRLTAGPIDPITPTRTAVLLPASDLRAWCPKCFAGAARRARAAATERERRNDDANEAQGALF</sequence>
<dbReference type="EMBL" id="BAAAIE010000176">
    <property type="protein sequence ID" value="GAA1003500.1"/>
    <property type="molecule type" value="Genomic_DNA"/>
</dbReference>
<evidence type="ECO:0000313" key="2">
    <source>
        <dbReference type="Proteomes" id="UP001500033"/>
    </source>
</evidence>
<evidence type="ECO:0000313" key="1">
    <source>
        <dbReference type="EMBL" id="GAA1003500.1"/>
    </source>
</evidence>
<proteinExistence type="predicted"/>
<keyword evidence="2" id="KW-1185">Reference proteome</keyword>
<gene>
    <name evidence="1" type="ORF">GCM10009576_096630</name>
</gene>
<protein>
    <submittedName>
        <fullName evidence="1">Uncharacterized protein</fullName>
    </submittedName>
</protein>
<name>A0ABN1SSD1_9ACTN</name>